<name>A0ACC0U7P7_9AGAM</name>
<proteinExistence type="predicted"/>
<dbReference type="Proteomes" id="UP001207468">
    <property type="component" value="Unassembled WGS sequence"/>
</dbReference>
<accession>A0ACC0U7P7</accession>
<keyword evidence="2" id="KW-1185">Reference proteome</keyword>
<evidence type="ECO:0000313" key="2">
    <source>
        <dbReference type="Proteomes" id="UP001207468"/>
    </source>
</evidence>
<gene>
    <name evidence="1" type="ORF">F5148DRAFT_1149713</name>
</gene>
<sequence length="193" mass="21719">MADLANYGPRPPLYASLLLYSASPVLARSLSLFYSIFALKSTRFRWANTSSLRPRNTALWALLPPPHLFTSLKAFPHFLWFHRHKRIHHEQIKGVNGIISAASPLAYQGRTFLQDIIHYNTKVTNHCASVKGDLGGHSNISEGMQTGEPEWIERMDWSKTWLLYLSCAPSAFGSTSVVSMAKFDVYSDDLSAF</sequence>
<dbReference type="EMBL" id="JAGFNK010000124">
    <property type="protein sequence ID" value="KAI9507456.1"/>
    <property type="molecule type" value="Genomic_DNA"/>
</dbReference>
<comment type="caution">
    <text evidence="1">The sequence shown here is derived from an EMBL/GenBank/DDBJ whole genome shotgun (WGS) entry which is preliminary data.</text>
</comment>
<organism evidence="1 2">
    <name type="scientific">Russula earlei</name>
    <dbReference type="NCBI Taxonomy" id="71964"/>
    <lineage>
        <taxon>Eukaryota</taxon>
        <taxon>Fungi</taxon>
        <taxon>Dikarya</taxon>
        <taxon>Basidiomycota</taxon>
        <taxon>Agaricomycotina</taxon>
        <taxon>Agaricomycetes</taxon>
        <taxon>Russulales</taxon>
        <taxon>Russulaceae</taxon>
        <taxon>Russula</taxon>
    </lineage>
</organism>
<protein>
    <submittedName>
        <fullName evidence="1">Uncharacterized protein</fullName>
    </submittedName>
</protein>
<evidence type="ECO:0000313" key="1">
    <source>
        <dbReference type="EMBL" id="KAI9507456.1"/>
    </source>
</evidence>
<reference evidence="1" key="1">
    <citation type="submission" date="2021-03" db="EMBL/GenBank/DDBJ databases">
        <title>Evolutionary priming and transition to the ectomycorrhizal habit in an iconic lineage of mushroom-forming fungi: is preadaptation a requirement?</title>
        <authorList>
            <consortium name="DOE Joint Genome Institute"/>
            <person name="Looney B.P."/>
            <person name="Miyauchi S."/>
            <person name="Morin E."/>
            <person name="Drula E."/>
            <person name="Courty P.E."/>
            <person name="Chicoki N."/>
            <person name="Fauchery L."/>
            <person name="Kohler A."/>
            <person name="Kuo A."/>
            <person name="LaButti K."/>
            <person name="Pangilinan J."/>
            <person name="Lipzen A."/>
            <person name="Riley R."/>
            <person name="Andreopoulos W."/>
            <person name="He G."/>
            <person name="Johnson J."/>
            <person name="Barry K.W."/>
            <person name="Grigoriev I.V."/>
            <person name="Nagy L."/>
            <person name="Hibbett D."/>
            <person name="Henrissat B."/>
            <person name="Matheny P.B."/>
            <person name="Labbe J."/>
            <person name="Martin A.F."/>
        </authorList>
    </citation>
    <scope>NUCLEOTIDE SEQUENCE</scope>
    <source>
        <strain evidence="1">BPL698</strain>
    </source>
</reference>